<dbReference type="STRING" id="2282107.A0A286UQK1"/>
<proteinExistence type="predicted"/>
<dbReference type="SMART" id="SM00225">
    <property type="entry name" value="BTB"/>
    <property type="match status" value="1"/>
</dbReference>
<dbReference type="AlphaFoldDB" id="A0A286UQK1"/>
<dbReference type="EMBL" id="NBII01000002">
    <property type="protein sequence ID" value="PAV21794.1"/>
    <property type="molecule type" value="Genomic_DNA"/>
</dbReference>
<feature type="region of interest" description="Disordered" evidence="1">
    <location>
        <begin position="482"/>
        <end position="501"/>
    </location>
</feature>
<keyword evidence="4" id="KW-1185">Reference proteome</keyword>
<name>A0A286UQK1_9AGAM</name>
<dbReference type="SUPFAM" id="SSF54695">
    <property type="entry name" value="POZ domain"/>
    <property type="match status" value="1"/>
</dbReference>
<dbReference type="InterPro" id="IPR000210">
    <property type="entry name" value="BTB/POZ_dom"/>
</dbReference>
<feature type="region of interest" description="Disordered" evidence="1">
    <location>
        <begin position="420"/>
        <end position="442"/>
    </location>
</feature>
<gene>
    <name evidence="3" type="ORF">PNOK_0175100</name>
</gene>
<evidence type="ECO:0000256" key="1">
    <source>
        <dbReference type="SAM" id="MobiDB-lite"/>
    </source>
</evidence>
<evidence type="ECO:0000313" key="4">
    <source>
        <dbReference type="Proteomes" id="UP000217199"/>
    </source>
</evidence>
<feature type="region of interest" description="Disordered" evidence="1">
    <location>
        <begin position="273"/>
        <end position="299"/>
    </location>
</feature>
<dbReference type="Proteomes" id="UP000217199">
    <property type="component" value="Unassembled WGS sequence"/>
</dbReference>
<feature type="compositionally biased region" description="Low complexity" evidence="1">
    <location>
        <begin position="612"/>
        <end position="679"/>
    </location>
</feature>
<dbReference type="PANTHER" id="PTHR47369">
    <property type="entry name" value="BTB/POZ DOMAIN-CONTAINING PROTEIN"/>
    <property type="match status" value="1"/>
</dbReference>
<feature type="region of interest" description="Disordered" evidence="1">
    <location>
        <begin position="605"/>
        <end position="690"/>
    </location>
</feature>
<dbReference type="PROSITE" id="PS50097">
    <property type="entry name" value="BTB"/>
    <property type="match status" value="1"/>
</dbReference>
<dbReference type="InterPro" id="IPR011333">
    <property type="entry name" value="SKP1/BTB/POZ_sf"/>
</dbReference>
<accession>A0A286UQK1</accession>
<evidence type="ECO:0000313" key="3">
    <source>
        <dbReference type="EMBL" id="PAV21794.1"/>
    </source>
</evidence>
<reference evidence="3 4" key="1">
    <citation type="journal article" date="2017" name="Mol. Ecol.">
        <title>Comparative and population genomic landscape of Phellinus noxius: A hypervariable fungus causing root rot in trees.</title>
        <authorList>
            <person name="Chung C.L."/>
            <person name="Lee T.J."/>
            <person name="Akiba M."/>
            <person name="Lee H.H."/>
            <person name="Kuo T.H."/>
            <person name="Liu D."/>
            <person name="Ke H.M."/>
            <person name="Yokoi T."/>
            <person name="Roa M.B."/>
            <person name="Lu M.J."/>
            <person name="Chang Y.Y."/>
            <person name="Ann P.J."/>
            <person name="Tsai J.N."/>
            <person name="Chen C.Y."/>
            <person name="Tzean S.S."/>
            <person name="Ota Y."/>
            <person name="Hattori T."/>
            <person name="Sahashi N."/>
            <person name="Liou R.F."/>
            <person name="Kikuchi T."/>
            <person name="Tsai I.J."/>
        </authorList>
    </citation>
    <scope>NUCLEOTIDE SEQUENCE [LARGE SCALE GENOMIC DNA]</scope>
    <source>
        <strain evidence="3 4">FFPRI411160</strain>
    </source>
</reference>
<sequence length="773" mass="83859">MSSASDIQLHLYDAFLNGRTSDVNLHVRGSWEGIYKLHRVVLIQAGFFRSLFDGGFREESGQDEVNVTFDDPNITRAAFEICISRLYGGGPSLHVDPRLIPTRKDPLTPSFPRPLPLTNVPPGEHAATPRFLLSLLATATYLSIPSQVSQAVTLILNSLGPHTVIRYLNFALGKGIGEKSEKDPEYAAGLEKVCQEPSYPISTYATSVRSSVSKRSKRSVIQVFNEPVAAQKEEAPDTDSSLSDDDNHTELVRLAEDDGPVYLYGAASNKIEPISNDAKQERSTPARRRATESCASGPPSFVGISKENVPYIWRRGGMSADWIRVVLSSDAFFIRDERDRYELACKAVELRRRESIDEDEEKEWNELFATGIHYMHMSLDDLIEISNDISPITGLPIVPVSVIQAAHWNQSVLRHHITYRQNSASPSTPPRSPAPARDGSLGLSQSTADIIKSHKEQPGSPNIHGAYYPVPVDSSSRIGDTTGIEGASTIGTESRSKNASRHTSSNFFGILSGPQTVSAIQSSNNSNAIWSMFPPIRFGVEFWGVDGLAEKARLTSQTIWYAGSLFNVYVQVIRKNKGIQLGMYLHRLSSVETIPVPSLPPLPMTENAPRLSTIQPVTIPTSSSTPTLHRAISRGTTGTTVSRPTTPASSPGTSNSPPSSSPVNSSPLNSYGSNSSFSSPRPPAQPYRDPREAVRAHFTLLCASPTGGALTRFASAPDAFHVGRSWGWKSSALQAEALVDIQNHGDISSAGTSGSTNGKKECSLRATVVLGVV</sequence>
<evidence type="ECO:0000259" key="2">
    <source>
        <dbReference type="PROSITE" id="PS50097"/>
    </source>
</evidence>
<organism evidence="3 4">
    <name type="scientific">Pyrrhoderma noxium</name>
    <dbReference type="NCBI Taxonomy" id="2282107"/>
    <lineage>
        <taxon>Eukaryota</taxon>
        <taxon>Fungi</taxon>
        <taxon>Dikarya</taxon>
        <taxon>Basidiomycota</taxon>
        <taxon>Agaricomycotina</taxon>
        <taxon>Agaricomycetes</taxon>
        <taxon>Hymenochaetales</taxon>
        <taxon>Hymenochaetaceae</taxon>
        <taxon>Pyrrhoderma</taxon>
    </lineage>
</organism>
<dbReference type="PANTHER" id="PTHR47369:SF1">
    <property type="entry name" value="BTB_POZ DOMAIN-CONTAINING PROTEIN"/>
    <property type="match status" value="1"/>
</dbReference>
<dbReference type="OrthoDB" id="6359943at2759"/>
<dbReference type="InParanoid" id="A0A286UQK1"/>
<comment type="caution">
    <text evidence="3">The sequence shown here is derived from an EMBL/GenBank/DDBJ whole genome shotgun (WGS) entry which is preliminary data.</text>
</comment>
<feature type="domain" description="BTB" evidence="2">
    <location>
        <begin position="21"/>
        <end position="95"/>
    </location>
</feature>
<protein>
    <recommendedName>
        <fullName evidence="2">BTB domain-containing protein</fullName>
    </recommendedName>
</protein>
<dbReference type="Gene3D" id="3.30.710.10">
    <property type="entry name" value="Potassium Channel Kv1.1, Chain A"/>
    <property type="match status" value="1"/>
</dbReference>